<evidence type="ECO:0000313" key="5">
    <source>
        <dbReference type="Proteomes" id="UP000297245"/>
    </source>
</evidence>
<feature type="compositionally biased region" description="Low complexity" evidence="1">
    <location>
        <begin position="134"/>
        <end position="157"/>
    </location>
</feature>
<feature type="transmembrane region" description="Helical" evidence="2">
    <location>
        <begin position="170"/>
        <end position="190"/>
    </location>
</feature>
<dbReference type="AlphaFoldDB" id="A0A4S8L6J1"/>
<feature type="compositionally biased region" description="Polar residues" evidence="1">
    <location>
        <begin position="217"/>
        <end position="226"/>
    </location>
</feature>
<feature type="region of interest" description="Disordered" evidence="1">
    <location>
        <begin position="212"/>
        <end position="369"/>
    </location>
</feature>
<feature type="compositionally biased region" description="Polar residues" evidence="1">
    <location>
        <begin position="118"/>
        <end position="133"/>
    </location>
</feature>
<sequence>MPSLNLIYVLTLLSTSLFANALSIAPIGTVVQSFPVTVTWFRETDDPENWVFMKTNALGTSFPILVDSNEQEGEAVVSFTHLGSFDLLALSLSGTRPDVSAFATFNDIFVVSSTSHEATPTQITPSSTVTLIDSSSLPPSPTSLGGTSSVLPSDSSSTGRSQNNANIPSIVGGSVGVVGFFVLILVFMFCRRRGKRGVHSTSSRPWKIIGPFRWSSPGMNQSSDTSARLHDQRVGGERSDSEVATAGHGPGHDKSESSLVTARNARIPVQRQFRIAGRAFTKSKTPLEKRQSDGEEREVSDRGDHGDDERIGDPPAPAQPAEHRSPAMQENGDRTPNILRHLDSGIRIMQLPRPGLVHEQRMTQKRTNK</sequence>
<feature type="compositionally biased region" description="Basic and acidic residues" evidence="1">
    <location>
        <begin position="227"/>
        <end position="241"/>
    </location>
</feature>
<feature type="compositionally biased region" description="Basic and acidic residues" evidence="1">
    <location>
        <begin position="285"/>
        <end position="312"/>
    </location>
</feature>
<protein>
    <recommendedName>
        <fullName evidence="6">Mid2 domain-containing protein</fullName>
    </recommendedName>
</protein>
<evidence type="ECO:0000256" key="3">
    <source>
        <dbReference type="SAM" id="SignalP"/>
    </source>
</evidence>
<keyword evidence="2" id="KW-1133">Transmembrane helix</keyword>
<reference evidence="4 5" key="1">
    <citation type="journal article" date="2019" name="Nat. Ecol. Evol.">
        <title>Megaphylogeny resolves global patterns of mushroom evolution.</title>
        <authorList>
            <person name="Varga T."/>
            <person name="Krizsan K."/>
            <person name="Foldi C."/>
            <person name="Dima B."/>
            <person name="Sanchez-Garcia M."/>
            <person name="Sanchez-Ramirez S."/>
            <person name="Szollosi G.J."/>
            <person name="Szarkandi J.G."/>
            <person name="Papp V."/>
            <person name="Albert L."/>
            <person name="Andreopoulos W."/>
            <person name="Angelini C."/>
            <person name="Antonin V."/>
            <person name="Barry K.W."/>
            <person name="Bougher N.L."/>
            <person name="Buchanan P."/>
            <person name="Buyck B."/>
            <person name="Bense V."/>
            <person name="Catcheside P."/>
            <person name="Chovatia M."/>
            <person name="Cooper J."/>
            <person name="Damon W."/>
            <person name="Desjardin D."/>
            <person name="Finy P."/>
            <person name="Geml J."/>
            <person name="Haridas S."/>
            <person name="Hughes K."/>
            <person name="Justo A."/>
            <person name="Karasinski D."/>
            <person name="Kautmanova I."/>
            <person name="Kiss B."/>
            <person name="Kocsube S."/>
            <person name="Kotiranta H."/>
            <person name="LaButti K.M."/>
            <person name="Lechner B.E."/>
            <person name="Liimatainen K."/>
            <person name="Lipzen A."/>
            <person name="Lukacs Z."/>
            <person name="Mihaltcheva S."/>
            <person name="Morgado L.N."/>
            <person name="Niskanen T."/>
            <person name="Noordeloos M.E."/>
            <person name="Ohm R.A."/>
            <person name="Ortiz-Santana B."/>
            <person name="Ovrebo C."/>
            <person name="Racz N."/>
            <person name="Riley R."/>
            <person name="Savchenko A."/>
            <person name="Shiryaev A."/>
            <person name="Soop K."/>
            <person name="Spirin V."/>
            <person name="Szebenyi C."/>
            <person name="Tomsovsky M."/>
            <person name="Tulloss R.E."/>
            <person name="Uehling J."/>
            <person name="Grigoriev I.V."/>
            <person name="Vagvolgyi C."/>
            <person name="Papp T."/>
            <person name="Martin F.M."/>
            <person name="Miettinen O."/>
            <person name="Hibbett D.S."/>
            <person name="Nagy L.G."/>
        </authorList>
    </citation>
    <scope>NUCLEOTIDE SEQUENCE [LARGE SCALE GENOMIC DNA]</scope>
    <source>
        <strain evidence="4 5">CBS 962.96</strain>
    </source>
</reference>
<keyword evidence="5" id="KW-1185">Reference proteome</keyword>
<feature type="region of interest" description="Disordered" evidence="1">
    <location>
        <begin position="118"/>
        <end position="161"/>
    </location>
</feature>
<dbReference type="Proteomes" id="UP000297245">
    <property type="component" value="Unassembled WGS sequence"/>
</dbReference>
<evidence type="ECO:0000313" key="4">
    <source>
        <dbReference type="EMBL" id="THU84264.1"/>
    </source>
</evidence>
<proteinExistence type="predicted"/>
<name>A0A4S8L6J1_DENBC</name>
<feature type="chain" id="PRO_5020907540" description="Mid2 domain-containing protein" evidence="3">
    <location>
        <begin position="22"/>
        <end position="369"/>
    </location>
</feature>
<gene>
    <name evidence="4" type="ORF">K435DRAFT_870466</name>
</gene>
<dbReference type="EMBL" id="ML179611">
    <property type="protein sequence ID" value="THU84264.1"/>
    <property type="molecule type" value="Genomic_DNA"/>
</dbReference>
<keyword evidence="2" id="KW-0472">Membrane</keyword>
<evidence type="ECO:0000256" key="1">
    <source>
        <dbReference type="SAM" id="MobiDB-lite"/>
    </source>
</evidence>
<dbReference type="OrthoDB" id="3131395at2759"/>
<organism evidence="4 5">
    <name type="scientific">Dendrothele bispora (strain CBS 962.96)</name>
    <dbReference type="NCBI Taxonomy" id="1314807"/>
    <lineage>
        <taxon>Eukaryota</taxon>
        <taxon>Fungi</taxon>
        <taxon>Dikarya</taxon>
        <taxon>Basidiomycota</taxon>
        <taxon>Agaricomycotina</taxon>
        <taxon>Agaricomycetes</taxon>
        <taxon>Agaricomycetidae</taxon>
        <taxon>Agaricales</taxon>
        <taxon>Agaricales incertae sedis</taxon>
        <taxon>Dendrothele</taxon>
    </lineage>
</organism>
<keyword evidence="2" id="KW-0812">Transmembrane</keyword>
<accession>A0A4S8L6J1</accession>
<evidence type="ECO:0008006" key="6">
    <source>
        <dbReference type="Google" id="ProtNLM"/>
    </source>
</evidence>
<keyword evidence="3" id="KW-0732">Signal</keyword>
<evidence type="ECO:0000256" key="2">
    <source>
        <dbReference type="SAM" id="Phobius"/>
    </source>
</evidence>
<feature type="signal peptide" evidence="3">
    <location>
        <begin position="1"/>
        <end position="21"/>
    </location>
</feature>